<feature type="transmembrane region" description="Helical" evidence="11">
    <location>
        <begin position="226"/>
        <end position="245"/>
    </location>
</feature>
<feature type="transmembrane region" description="Helical" evidence="11">
    <location>
        <begin position="6"/>
        <end position="23"/>
    </location>
</feature>
<evidence type="ECO:0000256" key="7">
    <source>
        <dbReference type="ARBA" id="ARBA00022985"/>
    </source>
</evidence>
<evidence type="ECO:0000256" key="1">
    <source>
        <dbReference type="ARBA" id="ARBA00004651"/>
    </source>
</evidence>
<evidence type="ECO:0000256" key="11">
    <source>
        <dbReference type="SAM" id="Phobius"/>
    </source>
</evidence>
<feature type="transmembrane region" description="Helical" evidence="11">
    <location>
        <begin position="119"/>
        <end position="142"/>
    </location>
</feature>
<feature type="transmembrane region" description="Helical" evidence="11">
    <location>
        <begin position="92"/>
        <end position="113"/>
    </location>
</feature>
<evidence type="ECO:0000313" key="13">
    <source>
        <dbReference type="EMBL" id="MBC3808168.1"/>
    </source>
</evidence>
<keyword evidence="7" id="KW-0448">Lipopolysaccharide biosynthesis</keyword>
<dbReference type="InterPro" id="IPR000390">
    <property type="entry name" value="Small_drug/metabolite_transptr"/>
</dbReference>
<comment type="subcellular location">
    <subcellularLocation>
        <location evidence="1">Cell membrane</location>
        <topology evidence="1">Multi-pass membrane protein</topology>
    </subcellularLocation>
</comment>
<keyword evidence="14" id="KW-1185">Reference proteome</keyword>
<evidence type="ECO:0000313" key="14">
    <source>
        <dbReference type="Proteomes" id="UP000648257"/>
    </source>
</evidence>
<keyword evidence="6 11" id="KW-0812">Transmembrane</keyword>
<organism evidence="13 14">
    <name type="scientific">Undibacterium seohonense</name>
    <dbReference type="NCBI Taxonomy" id="1344950"/>
    <lineage>
        <taxon>Bacteria</taxon>
        <taxon>Pseudomonadati</taxon>
        <taxon>Pseudomonadota</taxon>
        <taxon>Betaproteobacteria</taxon>
        <taxon>Burkholderiales</taxon>
        <taxon>Oxalobacteraceae</taxon>
        <taxon>Undibacterium</taxon>
    </lineage>
</organism>
<reference evidence="13 14" key="1">
    <citation type="submission" date="2020-08" db="EMBL/GenBank/DDBJ databases">
        <title>Novel species isolated from subtropical streams in China.</title>
        <authorList>
            <person name="Lu H."/>
        </authorList>
    </citation>
    <scope>NUCLEOTIDE SEQUENCE [LARGE SCALE GENOMIC DNA]</scope>
    <source>
        <strain evidence="13 14">KACC 16656</strain>
    </source>
</reference>
<evidence type="ECO:0000259" key="12">
    <source>
        <dbReference type="Pfam" id="PF00892"/>
    </source>
</evidence>
<protein>
    <submittedName>
        <fullName evidence="13">EamA family transporter</fullName>
    </submittedName>
</protein>
<feature type="domain" description="EamA" evidence="12">
    <location>
        <begin position="5"/>
        <end position="136"/>
    </location>
</feature>
<dbReference type="Pfam" id="PF00892">
    <property type="entry name" value="EamA"/>
    <property type="match status" value="2"/>
</dbReference>
<feature type="transmembrane region" description="Helical" evidence="11">
    <location>
        <begin position="35"/>
        <end position="53"/>
    </location>
</feature>
<dbReference type="Proteomes" id="UP000648257">
    <property type="component" value="Unassembled WGS sequence"/>
</dbReference>
<accession>A0ABR6X635</accession>
<gene>
    <name evidence="13" type="ORF">H8K52_12510</name>
</gene>
<dbReference type="PANTHER" id="PTHR30561">
    <property type="entry name" value="SMR FAMILY PROTON-DEPENDENT DRUG EFFLUX TRANSPORTER SUGE"/>
    <property type="match status" value="1"/>
</dbReference>
<keyword evidence="9" id="KW-0443">Lipid metabolism</keyword>
<dbReference type="InterPro" id="IPR037185">
    <property type="entry name" value="EmrE-like"/>
</dbReference>
<evidence type="ECO:0000256" key="3">
    <source>
        <dbReference type="ARBA" id="ARBA00022516"/>
    </source>
</evidence>
<feature type="transmembrane region" description="Helical" evidence="11">
    <location>
        <begin position="278"/>
        <end position="296"/>
    </location>
</feature>
<keyword evidence="3" id="KW-0444">Lipid biosynthesis</keyword>
<evidence type="ECO:0000256" key="8">
    <source>
        <dbReference type="ARBA" id="ARBA00022989"/>
    </source>
</evidence>
<dbReference type="PANTHER" id="PTHR30561:SF9">
    <property type="entry name" value="4-AMINO-4-DEOXY-L-ARABINOSE-PHOSPHOUNDECAPRENOL FLIPPASE SUBUNIT ARNF-RELATED"/>
    <property type="match status" value="1"/>
</dbReference>
<dbReference type="SUPFAM" id="SSF103481">
    <property type="entry name" value="Multidrug resistance efflux transporter EmrE"/>
    <property type="match status" value="2"/>
</dbReference>
<keyword evidence="5" id="KW-0441">Lipid A biosynthesis</keyword>
<evidence type="ECO:0000256" key="2">
    <source>
        <dbReference type="ARBA" id="ARBA00022475"/>
    </source>
</evidence>
<evidence type="ECO:0000256" key="10">
    <source>
        <dbReference type="ARBA" id="ARBA00023136"/>
    </source>
</evidence>
<feature type="transmembrane region" description="Helical" evidence="11">
    <location>
        <begin position="187"/>
        <end position="206"/>
    </location>
</feature>
<evidence type="ECO:0000256" key="6">
    <source>
        <dbReference type="ARBA" id="ARBA00022692"/>
    </source>
</evidence>
<keyword evidence="10 11" id="KW-0472">Membrane</keyword>
<keyword evidence="4" id="KW-0997">Cell inner membrane</keyword>
<dbReference type="InterPro" id="IPR000620">
    <property type="entry name" value="EamA_dom"/>
</dbReference>
<dbReference type="Gene3D" id="1.10.3730.20">
    <property type="match status" value="2"/>
</dbReference>
<evidence type="ECO:0000256" key="4">
    <source>
        <dbReference type="ARBA" id="ARBA00022519"/>
    </source>
</evidence>
<feature type="domain" description="EamA" evidence="12">
    <location>
        <begin position="160"/>
        <end position="294"/>
    </location>
</feature>
<keyword evidence="2" id="KW-1003">Cell membrane</keyword>
<evidence type="ECO:0000256" key="5">
    <source>
        <dbReference type="ARBA" id="ARBA00022556"/>
    </source>
</evidence>
<dbReference type="EMBL" id="JACOFW010000013">
    <property type="protein sequence ID" value="MBC3808168.1"/>
    <property type="molecule type" value="Genomic_DNA"/>
</dbReference>
<dbReference type="RefSeq" id="WP_186923243.1">
    <property type="nucleotide sequence ID" value="NZ_JACOFW010000013.1"/>
</dbReference>
<proteinExistence type="predicted"/>
<feature type="transmembrane region" description="Helical" evidence="11">
    <location>
        <begin position="162"/>
        <end position="181"/>
    </location>
</feature>
<name>A0ABR6X635_9BURK</name>
<comment type="caution">
    <text evidence="13">The sequence shown here is derived from an EMBL/GenBank/DDBJ whole genome shotgun (WGS) entry which is preliminary data.</text>
</comment>
<sequence length="297" mass="32221">MSSTAFFLVVLAGLIHALWNIAAKKAGGDIRFAGFSSLIMTVVWAPVGLYVGWDVVPQWGWLEWAFISASGVLHVLYFITLLRGYRNADLTVVYPLARGSGPLLSSAVAILFLGEHLSLLGGFGIVAVVGGVFLIAGGRQLLASLCQREEKTQQQLRVRKGIFYGLFTGLFIAAYTVLDAYAVKVLLLSPILIDYFGNFPRLLVLLPALLRDREATRTAWRKEWKYAMIVACVSPISYVLVLYAIQTAPLSHVAPAREVSMLFAALIGGHLLDEGDRMQRVLGALLIAAGVIALGTS</sequence>
<evidence type="ECO:0000256" key="9">
    <source>
        <dbReference type="ARBA" id="ARBA00023098"/>
    </source>
</evidence>
<keyword evidence="8 11" id="KW-1133">Transmembrane helix</keyword>
<feature type="transmembrane region" description="Helical" evidence="11">
    <location>
        <begin position="59"/>
        <end position="80"/>
    </location>
</feature>